<comment type="function">
    <text evidence="14">Involved in mercury resistance. Probably transfers a mercuric ion from the periplasmic Hg(2+)-binding protein MerP to the cytoplasmic mercuric reductase MerA.</text>
</comment>
<dbReference type="InterPro" id="IPR003457">
    <property type="entry name" value="Transprt_MerT"/>
</dbReference>
<dbReference type="GO" id="GO:0015097">
    <property type="term" value="F:mercury ion transmembrane transporter activity"/>
    <property type="evidence" value="ECO:0007669"/>
    <property type="project" value="InterPro"/>
</dbReference>
<protein>
    <recommendedName>
        <fullName evidence="3">Mercuric transport protein MerT</fullName>
    </recommendedName>
    <alternativeName>
        <fullName evidence="13">Mercury ion transport protein</fullName>
    </alternativeName>
</protein>
<name>A0A1S7SA10_9HYPH</name>
<dbReference type="AlphaFoldDB" id="A0A1S7SA10"/>
<keyword evidence="8 15" id="KW-0812">Transmembrane</keyword>
<feature type="transmembrane region" description="Helical" evidence="15">
    <location>
        <begin position="114"/>
        <end position="132"/>
    </location>
</feature>
<proteinExistence type="inferred from homology"/>
<evidence type="ECO:0000313" key="16">
    <source>
        <dbReference type="EMBL" id="CUX65160.1"/>
    </source>
</evidence>
<keyword evidence="10" id="KW-0476">Mercury</keyword>
<evidence type="ECO:0000256" key="3">
    <source>
        <dbReference type="ARBA" id="ARBA00017053"/>
    </source>
</evidence>
<keyword evidence="6" id="KW-1003">Cell membrane</keyword>
<dbReference type="GO" id="GO:0046872">
    <property type="term" value="F:metal ion binding"/>
    <property type="evidence" value="ECO:0007669"/>
    <property type="project" value="UniProtKB-KW"/>
</dbReference>
<evidence type="ECO:0000256" key="10">
    <source>
        <dbReference type="ARBA" id="ARBA00022914"/>
    </source>
</evidence>
<gene>
    <name evidence="16" type="primary">merT</name>
    <name evidence="16" type="ORF">AGR3A_pa70030</name>
</gene>
<keyword evidence="17" id="KW-1185">Reference proteome</keyword>
<comment type="subcellular location">
    <subcellularLocation>
        <location evidence="1">Cell inner membrane</location>
        <topology evidence="1">Multi-pass membrane protein</topology>
    </subcellularLocation>
</comment>
<evidence type="ECO:0000256" key="2">
    <source>
        <dbReference type="ARBA" id="ARBA00008224"/>
    </source>
</evidence>
<evidence type="ECO:0000256" key="14">
    <source>
        <dbReference type="ARBA" id="ARBA00045720"/>
    </source>
</evidence>
<keyword evidence="5" id="KW-0475">Mercuric resistance</keyword>
<feature type="transmembrane region" description="Helical" evidence="15">
    <location>
        <begin position="76"/>
        <end position="93"/>
    </location>
</feature>
<evidence type="ECO:0000256" key="11">
    <source>
        <dbReference type="ARBA" id="ARBA00022989"/>
    </source>
</evidence>
<sequence>MEASSGLKGSRTSATAAIHVTSEHQRGGRQQLLAAGGILGAIAVSSCCVIPFALFTVGIGGAWISNLTALEPYQPIFAAMTFGILGYGFYLVYREPKVACAEGSYCAQPKSGRIAKAGLWVATVLVIVGLGFPRLAPLFL</sequence>
<evidence type="ECO:0000313" key="17">
    <source>
        <dbReference type="Proteomes" id="UP000191988"/>
    </source>
</evidence>
<dbReference type="Pfam" id="PF02411">
    <property type="entry name" value="MerT"/>
    <property type="match status" value="1"/>
</dbReference>
<dbReference type="Proteomes" id="UP000191988">
    <property type="component" value="Unassembled WGS sequence"/>
</dbReference>
<evidence type="ECO:0000256" key="12">
    <source>
        <dbReference type="ARBA" id="ARBA00023136"/>
    </source>
</evidence>
<evidence type="ECO:0000256" key="4">
    <source>
        <dbReference type="ARBA" id="ARBA00022448"/>
    </source>
</evidence>
<dbReference type="STRING" id="1183432.AGR3A_pa70030"/>
<evidence type="ECO:0000256" key="13">
    <source>
        <dbReference type="ARBA" id="ARBA00030934"/>
    </source>
</evidence>
<keyword evidence="12 15" id="KW-0472">Membrane</keyword>
<accession>A0A1S7SA10</accession>
<evidence type="ECO:0000256" key="9">
    <source>
        <dbReference type="ARBA" id="ARBA00022723"/>
    </source>
</evidence>
<reference evidence="17" key="1">
    <citation type="submission" date="2016-01" db="EMBL/GenBank/DDBJ databases">
        <authorList>
            <person name="Regsiter A."/>
            <person name="william w."/>
        </authorList>
    </citation>
    <scope>NUCLEOTIDE SEQUENCE [LARGE SCALE GENOMIC DNA]</scope>
    <source>
        <strain evidence="17">CFBP 6623</strain>
    </source>
</reference>
<evidence type="ECO:0000256" key="1">
    <source>
        <dbReference type="ARBA" id="ARBA00004429"/>
    </source>
</evidence>
<dbReference type="GO" id="GO:0005886">
    <property type="term" value="C:plasma membrane"/>
    <property type="evidence" value="ECO:0007669"/>
    <property type="project" value="UniProtKB-SubCell"/>
</dbReference>
<evidence type="ECO:0000256" key="6">
    <source>
        <dbReference type="ARBA" id="ARBA00022475"/>
    </source>
</evidence>
<evidence type="ECO:0000256" key="15">
    <source>
        <dbReference type="SAM" id="Phobius"/>
    </source>
</evidence>
<evidence type="ECO:0000256" key="5">
    <source>
        <dbReference type="ARBA" id="ARBA00022466"/>
    </source>
</evidence>
<dbReference type="RefSeq" id="WP_052642515.1">
    <property type="nucleotide sequence ID" value="NZ_LT009725.1"/>
</dbReference>
<keyword evidence="11 15" id="KW-1133">Transmembrane helix</keyword>
<keyword evidence="9" id="KW-0479">Metal-binding</keyword>
<evidence type="ECO:0000256" key="8">
    <source>
        <dbReference type="ARBA" id="ARBA00022692"/>
    </source>
</evidence>
<feature type="transmembrane region" description="Helical" evidence="15">
    <location>
        <begin position="32"/>
        <end position="64"/>
    </location>
</feature>
<dbReference type="EMBL" id="FBWK01000071">
    <property type="protein sequence ID" value="CUX65160.1"/>
    <property type="molecule type" value="Genomic_DNA"/>
</dbReference>
<keyword evidence="4" id="KW-0813">Transport</keyword>
<evidence type="ECO:0000256" key="7">
    <source>
        <dbReference type="ARBA" id="ARBA00022519"/>
    </source>
</evidence>
<organism evidence="16 17">
    <name type="scientific">Agrobacterium tomkonis CFBP 6623</name>
    <dbReference type="NCBI Taxonomy" id="1183432"/>
    <lineage>
        <taxon>Bacteria</taxon>
        <taxon>Pseudomonadati</taxon>
        <taxon>Pseudomonadota</taxon>
        <taxon>Alphaproteobacteria</taxon>
        <taxon>Hyphomicrobiales</taxon>
        <taxon>Rhizobiaceae</taxon>
        <taxon>Rhizobium/Agrobacterium group</taxon>
        <taxon>Agrobacterium</taxon>
        <taxon>Agrobacterium tumefaciens complex</taxon>
    </lineage>
</organism>
<keyword evidence="7" id="KW-0997">Cell inner membrane</keyword>
<comment type="similarity">
    <text evidence="2">Belongs to the MerT family.</text>
</comment>